<gene>
    <name evidence="2" type="ORF">P2L57_04250</name>
</gene>
<proteinExistence type="predicted"/>
<feature type="signal peptide" evidence="1">
    <location>
        <begin position="1"/>
        <end position="40"/>
    </location>
</feature>
<keyword evidence="3" id="KW-1185">Reference proteome</keyword>
<keyword evidence="1" id="KW-0732">Signal</keyword>
<feature type="chain" id="PRO_5046508241" evidence="1">
    <location>
        <begin position="41"/>
        <end position="356"/>
    </location>
</feature>
<name>A0ABT5YTT5_9ACTN</name>
<sequence>MTRRIAQQRTAKAHKAAAGSAVALTAGLALVVGTAGTGQAATVPSVDGTQTAPSCGAMQGAATAPADSQAPSVTAVGTAGQKISYGLASQAPIGLWSSSSVTLRTPVSKGMVRLDVSSRGFSTDSLEVQRYVPQTHRWVDLNTSPGSGSWPQHGVFSFPVSAAASPRHPYTVALRLQDLDRPGSLTVAASVNDGHGHTYRAAARTATATRPAVTVSGWQRGTTLVRGGAARDLTLTVKNTTNRAYPALNATYFAYGQGKAQALVPKDLVLKEYQPGRGWVRISLLPNGCDPGMAVQLRPTGKAPLAPGATAVYRLRLAVAKSAPGDVTHADAGLSVGNGELPFTSQEVPFAIRGGR</sequence>
<protein>
    <submittedName>
        <fullName evidence="2">Uncharacterized protein</fullName>
    </submittedName>
</protein>
<organism evidence="2 3">
    <name type="scientific">Streptantibioticus ferralitis</name>
    <dbReference type="NCBI Taxonomy" id="236510"/>
    <lineage>
        <taxon>Bacteria</taxon>
        <taxon>Bacillati</taxon>
        <taxon>Actinomycetota</taxon>
        <taxon>Actinomycetes</taxon>
        <taxon>Kitasatosporales</taxon>
        <taxon>Streptomycetaceae</taxon>
        <taxon>Streptantibioticus</taxon>
    </lineage>
</organism>
<evidence type="ECO:0000256" key="1">
    <source>
        <dbReference type="SAM" id="SignalP"/>
    </source>
</evidence>
<dbReference type="RefSeq" id="WP_275808387.1">
    <property type="nucleotide sequence ID" value="NZ_BAAANM010000008.1"/>
</dbReference>
<evidence type="ECO:0000313" key="3">
    <source>
        <dbReference type="Proteomes" id="UP001220022"/>
    </source>
</evidence>
<accession>A0ABT5YTT5</accession>
<reference evidence="2 3" key="1">
    <citation type="submission" date="2023-03" db="EMBL/GenBank/DDBJ databases">
        <title>Draft genome sequence of type strain Streptomyces ferralitis JCM 14344.</title>
        <authorList>
            <person name="Klaysubun C."/>
            <person name="Duangmal K."/>
        </authorList>
    </citation>
    <scope>NUCLEOTIDE SEQUENCE [LARGE SCALE GENOMIC DNA]</scope>
    <source>
        <strain evidence="2 3">JCM 14344</strain>
    </source>
</reference>
<dbReference type="EMBL" id="JARHTQ010000002">
    <property type="protein sequence ID" value="MDF2254969.1"/>
    <property type="molecule type" value="Genomic_DNA"/>
</dbReference>
<comment type="caution">
    <text evidence="2">The sequence shown here is derived from an EMBL/GenBank/DDBJ whole genome shotgun (WGS) entry which is preliminary data.</text>
</comment>
<dbReference type="Proteomes" id="UP001220022">
    <property type="component" value="Unassembled WGS sequence"/>
</dbReference>
<evidence type="ECO:0000313" key="2">
    <source>
        <dbReference type="EMBL" id="MDF2254969.1"/>
    </source>
</evidence>